<sequence length="79" mass="8359">MQPAETKLFLVGTSLPGLGFEALLAALAVLARGVVFTLALEVPILQQALGGVEDHNVSAGRPRQRAGPRWADPEVDARK</sequence>
<name>A0A4Z2GFT4_9TELE</name>
<proteinExistence type="predicted"/>
<dbReference type="Proteomes" id="UP000314294">
    <property type="component" value="Unassembled WGS sequence"/>
</dbReference>
<evidence type="ECO:0000313" key="3">
    <source>
        <dbReference type="Proteomes" id="UP000314294"/>
    </source>
</evidence>
<accession>A0A4Z2GFT4</accession>
<protein>
    <submittedName>
        <fullName evidence="2">Uncharacterized protein</fullName>
    </submittedName>
</protein>
<keyword evidence="3" id="KW-1185">Reference proteome</keyword>
<comment type="caution">
    <text evidence="2">The sequence shown here is derived from an EMBL/GenBank/DDBJ whole genome shotgun (WGS) entry which is preliminary data.</text>
</comment>
<organism evidence="2 3">
    <name type="scientific">Liparis tanakae</name>
    <name type="common">Tanaka's snailfish</name>
    <dbReference type="NCBI Taxonomy" id="230148"/>
    <lineage>
        <taxon>Eukaryota</taxon>
        <taxon>Metazoa</taxon>
        <taxon>Chordata</taxon>
        <taxon>Craniata</taxon>
        <taxon>Vertebrata</taxon>
        <taxon>Euteleostomi</taxon>
        <taxon>Actinopterygii</taxon>
        <taxon>Neopterygii</taxon>
        <taxon>Teleostei</taxon>
        <taxon>Neoteleostei</taxon>
        <taxon>Acanthomorphata</taxon>
        <taxon>Eupercaria</taxon>
        <taxon>Perciformes</taxon>
        <taxon>Cottioidei</taxon>
        <taxon>Cottales</taxon>
        <taxon>Liparidae</taxon>
        <taxon>Liparis</taxon>
    </lineage>
</organism>
<dbReference type="EMBL" id="SRLO01000577">
    <property type="protein sequence ID" value="TNN51584.1"/>
    <property type="molecule type" value="Genomic_DNA"/>
</dbReference>
<gene>
    <name evidence="2" type="ORF">EYF80_038223</name>
</gene>
<evidence type="ECO:0000256" key="1">
    <source>
        <dbReference type="SAM" id="MobiDB-lite"/>
    </source>
</evidence>
<evidence type="ECO:0000313" key="2">
    <source>
        <dbReference type="EMBL" id="TNN51584.1"/>
    </source>
</evidence>
<feature type="region of interest" description="Disordered" evidence="1">
    <location>
        <begin position="54"/>
        <end position="79"/>
    </location>
</feature>
<dbReference type="AlphaFoldDB" id="A0A4Z2GFT4"/>
<reference evidence="2 3" key="1">
    <citation type="submission" date="2019-03" db="EMBL/GenBank/DDBJ databases">
        <title>First draft genome of Liparis tanakae, snailfish: a comprehensive survey of snailfish specific genes.</title>
        <authorList>
            <person name="Kim W."/>
            <person name="Song I."/>
            <person name="Jeong J.-H."/>
            <person name="Kim D."/>
            <person name="Kim S."/>
            <person name="Ryu S."/>
            <person name="Song J.Y."/>
            <person name="Lee S.K."/>
        </authorList>
    </citation>
    <scope>NUCLEOTIDE SEQUENCE [LARGE SCALE GENOMIC DNA]</scope>
    <source>
        <tissue evidence="2">Muscle</tissue>
    </source>
</reference>